<dbReference type="OrthoDB" id="745987at2"/>
<organism evidence="1 2">
    <name type="scientific">Flavobacterium album</name>
    <dbReference type="NCBI Taxonomy" id="2175091"/>
    <lineage>
        <taxon>Bacteria</taxon>
        <taxon>Pseudomonadati</taxon>
        <taxon>Bacteroidota</taxon>
        <taxon>Flavobacteriia</taxon>
        <taxon>Flavobacteriales</taxon>
        <taxon>Flavobacteriaceae</taxon>
        <taxon>Flavobacterium</taxon>
    </lineage>
</organism>
<dbReference type="Proteomes" id="UP000244929">
    <property type="component" value="Chromosome"/>
</dbReference>
<dbReference type="RefSeq" id="WP_108779521.1">
    <property type="nucleotide sequence ID" value="NZ_CP029186.1"/>
</dbReference>
<proteinExistence type="predicted"/>
<dbReference type="AlphaFoldDB" id="A0A2S1R2K1"/>
<accession>A0A2S1R2K1</accession>
<name>A0A2S1R2K1_9FLAO</name>
<dbReference type="KEGG" id="falb:HYN59_17515"/>
<reference evidence="1 2" key="1">
    <citation type="submission" date="2018-04" db="EMBL/GenBank/DDBJ databases">
        <title>Genome sequencing of Flavobacterium sp. HYN0059.</title>
        <authorList>
            <person name="Yi H."/>
            <person name="Baek C."/>
        </authorList>
    </citation>
    <scope>NUCLEOTIDE SEQUENCE [LARGE SCALE GENOMIC DNA]</scope>
    <source>
        <strain evidence="1 2">HYN0059</strain>
    </source>
</reference>
<sequence>MKKIQVGFLVSYDYKLIKFALPPIYSESDTIFLAIDKNKKTWNGESFDIDPSFFEWIKAVDTDNKIVIYEDEFYVPELSTMACEVRERKMLAEKMGVGNWLVQLDSDEYFYDFKSFTDFLRSKNHFLKEGAEKIQICAFKVNLYKYVDEGVLYVDKLDKFMVASNHPGYKVGRHCKCRSVYTNSIALHDCLSRERGELVQKLENWGHNTDIDKEAFMKKWDMVNKSNYKQIEGFFYLNPMHWKTLEFMPGKTIQELLENFKRSGKLNVPSFFLLKKNFGQWFKFLFKK</sequence>
<gene>
    <name evidence="1" type="ORF">HYN59_17515</name>
</gene>
<protein>
    <recommendedName>
        <fullName evidence="3">Glycosyltransferase family 2 protein</fullName>
    </recommendedName>
</protein>
<evidence type="ECO:0000313" key="1">
    <source>
        <dbReference type="EMBL" id="AWH86799.1"/>
    </source>
</evidence>
<dbReference type="EMBL" id="CP029186">
    <property type="protein sequence ID" value="AWH86799.1"/>
    <property type="molecule type" value="Genomic_DNA"/>
</dbReference>
<evidence type="ECO:0008006" key="3">
    <source>
        <dbReference type="Google" id="ProtNLM"/>
    </source>
</evidence>
<keyword evidence="2" id="KW-1185">Reference proteome</keyword>
<evidence type="ECO:0000313" key="2">
    <source>
        <dbReference type="Proteomes" id="UP000244929"/>
    </source>
</evidence>